<evidence type="ECO:0000256" key="3">
    <source>
        <dbReference type="ARBA" id="ARBA00023242"/>
    </source>
</evidence>
<gene>
    <name evidence="6" type="primary">RNA14_3</name>
    <name evidence="6" type="ORF">IWQ62_005840</name>
</gene>
<dbReference type="AlphaFoldDB" id="A0A9W8E4B8"/>
<comment type="caution">
    <text evidence="6">The sequence shown here is derived from an EMBL/GenBank/DDBJ whole genome shotgun (WGS) entry which is preliminary data.</text>
</comment>
<dbReference type="EMBL" id="JANBPY010002674">
    <property type="protein sequence ID" value="KAJ1954101.1"/>
    <property type="molecule type" value="Genomic_DNA"/>
</dbReference>
<evidence type="ECO:0000256" key="2">
    <source>
        <dbReference type="ARBA" id="ARBA00022737"/>
    </source>
</evidence>
<name>A0A9W8E4B8_9FUNG</name>
<comment type="subcellular location">
    <subcellularLocation>
        <location evidence="1">Nucleus</location>
    </subcellularLocation>
</comment>
<accession>A0A9W8E4B8</accession>
<feature type="region of interest" description="Disordered" evidence="4">
    <location>
        <begin position="239"/>
        <end position="260"/>
    </location>
</feature>
<evidence type="ECO:0000313" key="6">
    <source>
        <dbReference type="EMBL" id="KAJ1954101.1"/>
    </source>
</evidence>
<dbReference type="OrthoDB" id="26282at2759"/>
<dbReference type="SUPFAM" id="SSF48452">
    <property type="entry name" value="TPR-like"/>
    <property type="match status" value="2"/>
</dbReference>
<feature type="compositionally biased region" description="Basic and acidic residues" evidence="4">
    <location>
        <begin position="239"/>
        <end position="252"/>
    </location>
</feature>
<dbReference type="GO" id="GO:0003729">
    <property type="term" value="F:mRNA binding"/>
    <property type="evidence" value="ECO:0007669"/>
    <property type="project" value="TreeGrafter"/>
</dbReference>
<dbReference type="InterPro" id="IPR045243">
    <property type="entry name" value="Rna14-like"/>
</dbReference>
<proteinExistence type="predicted"/>
<organism evidence="6 7">
    <name type="scientific">Dispira parvispora</name>
    <dbReference type="NCBI Taxonomy" id="1520584"/>
    <lineage>
        <taxon>Eukaryota</taxon>
        <taxon>Fungi</taxon>
        <taxon>Fungi incertae sedis</taxon>
        <taxon>Zoopagomycota</taxon>
        <taxon>Kickxellomycotina</taxon>
        <taxon>Dimargaritomycetes</taxon>
        <taxon>Dimargaritales</taxon>
        <taxon>Dimargaritaceae</taxon>
        <taxon>Dispira</taxon>
    </lineage>
</organism>
<evidence type="ECO:0000313" key="7">
    <source>
        <dbReference type="Proteomes" id="UP001150925"/>
    </source>
</evidence>
<feature type="domain" description="Suppressor of forked" evidence="5">
    <location>
        <begin position="1"/>
        <end position="387"/>
    </location>
</feature>
<sequence length="387" mass="43800">MTARTAYREMRTMFDEINALYSPGSLPAPPTWSDDEIAYLDKWKKYIRWEKGNPLQLDGSALEQRVAHAYRRAIVALWLYPEVWVEGGLYLLQSAAHKDEGVQNLKQATDVLPKRWCIEYLESQKNLDEMCKIFDQLTTTLQQTIEDLQTREERALNKIRKRVDYHVAQHERAAGINKTATDGMNGTADSQAPAAKRARITQDPIDDETAANAGKGPIPTDDNDSDVDSVLSEADLQLDDLHPDDGHAHSDDTPSTTAVPDLGGVATHTTAGENTLFTELPVNTSADIAAYNRAVDKYRNQRLDLIRSRFSSQIEPLRRELSLAYIMYQRFLRRSKGTKPSRKLFSNISKSPHVTHHVFVASALLEYYFDKNTEIVGKIFQVGMNRF</sequence>
<protein>
    <submittedName>
        <fullName evidence="6">mRNA 3'-end-processing protein rna14</fullName>
    </submittedName>
</protein>
<dbReference type="Gene3D" id="1.25.40.1040">
    <property type="match status" value="2"/>
</dbReference>
<dbReference type="GO" id="GO:0005634">
    <property type="term" value="C:nucleus"/>
    <property type="evidence" value="ECO:0007669"/>
    <property type="project" value="UniProtKB-SubCell"/>
</dbReference>
<dbReference type="GO" id="GO:0031124">
    <property type="term" value="P:mRNA 3'-end processing"/>
    <property type="evidence" value="ECO:0007669"/>
    <property type="project" value="InterPro"/>
</dbReference>
<keyword evidence="2" id="KW-0677">Repeat</keyword>
<dbReference type="Proteomes" id="UP001150925">
    <property type="component" value="Unassembled WGS sequence"/>
</dbReference>
<evidence type="ECO:0000259" key="5">
    <source>
        <dbReference type="Pfam" id="PF05843"/>
    </source>
</evidence>
<dbReference type="InterPro" id="IPR008847">
    <property type="entry name" value="Suf"/>
</dbReference>
<dbReference type="PANTHER" id="PTHR19980">
    <property type="entry name" value="RNA CLEAVAGE STIMULATION FACTOR"/>
    <property type="match status" value="1"/>
</dbReference>
<evidence type="ECO:0000256" key="1">
    <source>
        <dbReference type="ARBA" id="ARBA00004123"/>
    </source>
</evidence>
<dbReference type="PANTHER" id="PTHR19980:SF0">
    <property type="entry name" value="CLEAVAGE STIMULATION FACTOR SUBUNIT 3"/>
    <property type="match status" value="1"/>
</dbReference>
<keyword evidence="7" id="KW-1185">Reference proteome</keyword>
<keyword evidence="3" id="KW-0539">Nucleus</keyword>
<feature type="compositionally biased region" description="Polar residues" evidence="4">
    <location>
        <begin position="178"/>
        <end position="190"/>
    </location>
</feature>
<feature type="non-terminal residue" evidence="6">
    <location>
        <position position="387"/>
    </location>
</feature>
<dbReference type="Pfam" id="PF05843">
    <property type="entry name" value="Suf"/>
    <property type="match status" value="1"/>
</dbReference>
<feature type="region of interest" description="Disordered" evidence="4">
    <location>
        <begin position="174"/>
        <end position="227"/>
    </location>
</feature>
<reference evidence="6" key="1">
    <citation type="submission" date="2022-07" db="EMBL/GenBank/DDBJ databases">
        <title>Phylogenomic reconstructions and comparative analyses of Kickxellomycotina fungi.</title>
        <authorList>
            <person name="Reynolds N.K."/>
            <person name="Stajich J.E."/>
            <person name="Barry K."/>
            <person name="Grigoriev I.V."/>
            <person name="Crous P."/>
            <person name="Smith M.E."/>
        </authorList>
    </citation>
    <scope>NUCLEOTIDE SEQUENCE</scope>
    <source>
        <strain evidence="6">RSA 1196</strain>
    </source>
</reference>
<evidence type="ECO:0000256" key="4">
    <source>
        <dbReference type="SAM" id="MobiDB-lite"/>
    </source>
</evidence>
<dbReference type="InterPro" id="IPR011990">
    <property type="entry name" value="TPR-like_helical_dom_sf"/>
</dbReference>